<evidence type="ECO:0000313" key="3">
    <source>
        <dbReference type="Proteomes" id="UP000593892"/>
    </source>
</evidence>
<feature type="compositionally biased region" description="Basic and acidic residues" evidence="1">
    <location>
        <begin position="32"/>
        <end position="41"/>
    </location>
</feature>
<gene>
    <name evidence="2" type="ORF">IRI77_36160</name>
</gene>
<organism evidence="2 3">
    <name type="scientific">Paludibaculum fermentans</name>
    <dbReference type="NCBI Taxonomy" id="1473598"/>
    <lineage>
        <taxon>Bacteria</taxon>
        <taxon>Pseudomonadati</taxon>
        <taxon>Acidobacteriota</taxon>
        <taxon>Terriglobia</taxon>
        <taxon>Bryobacterales</taxon>
        <taxon>Bryobacteraceae</taxon>
        <taxon>Paludibaculum</taxon>
    </lineage>
</organism>
<keyword evidence="3" id="KW-1185">Reference proteome</keyword>
<name>A0A7S7NR05_PALFE</name>
<feature type="region of interest" description="Disordered" evidence="1">
    <location>
        <begin position="28"/>
        <end position="56"/>
    </location>
</feature>
<sequence length="56" mass="5998">MHPCAADSLVSTLENDLRRRRVIPADSFGVAQDHRSTEKRGRPWGAAVADGDPGPG</sequence>
<evidence type="ECO:0000256" key="1">
    <source>
        <dbReference type="SAM" id="MobiDB-lite"/>
    </source>
</evidence>
<accession>A0A7S7NR05</accession>
<dbReference type="RefSeq" id="WP_194449777.1">
    <property type="nucleotide sequence ID" value="NZ_CP063849.1"/>
</dbReference>
<proteinExistence type="predicted"/>
<feature type="compositionally biased region" description="Low complexity" evidence="1">
    <location>
        <begin position="45"/>
        <end position="56"/>
    </location>
</feature>
<dbReference type="AlphaFoldDB" id="A0A7S7NR05"/>
<dbReference type="Proteomes" id="UP000593892">
    <property type="component" value="Chromosome"/>
</dbReference>
<reference evidence="2 3" key="1">
    <citation type="submission" date="2020-10" db="EMBL/GenBank/DDBJ databases">
        <title>Complete genome sequence of Paludibaculum fermentans P105T, a facultatively anaerobic acidobacterium capable of dissimilatory Fe(III) reduction.</title>
        <authorList>
            <person name="Dedysh S.N."/>
            <person name="Beletsky A.V."/>
            <person name="Kulichevskaya I.S."/>
            <person name="Mardanov A.V."/>
            <person name="Ravin N.V."/>
        </authorList>
    </citation>
    <scope>NUCLEOTIDE SEQUENCE [LARGE SCALE GENOMIC DNA]</scope>
    <source>
        <strain evidence="2 3">P105</strain>
    </source>
</reference>
<evidence type="ECO:0000313" key="2">
    <source>
        <dbReference type="EMBL" id="QOY88114.1"/>
    </source>
</evidence>
<dbReference type="EMBL" id="CP063849">
    <property type="protein sequence ID" value="QOY88114.1"/>
    <property type="molecule type" value="Genomic_DNA"/>
</dbReference>
<dbReference type="KEGG" id="pfer:IRI77_36160"/>
<protein>
    <submittedName>
        <fullName evidence="2">Uncharacterized protein</fullName>
    </submittedName>
</protein>